<organism evidence="2 3">
    <name type="scientific">Ilyodon furcidens</name>
    <name type="common">goldbreast splitfin</name>
    <dbReference type="NCBI Taxonomy" id="33524"/>
    <lineage>
        <taxon>Eukaryota</taxon>
        <taxon>Metazoa</taxon>
        <taxon>Chordata</taxon>
        <taxon>Craniata</taxon>
        <taxon>Vertebrata</taxon>
        <taxon>Euteleostomi</taxon>
        <taxon>Actinopterygii</taxon>
        <taxon>Neopterygii</taxon>
        <taxon>Teleostei</taxon>
        <taxon>Neoteleostei</taxon>
        <taxon>Acanthomorphata</taxon>
        <taxon>Ovalentaria</taxon>
        <taxon>Atherinomorphae</taxon>
        <taxon>Cyprinodontiformes</taxon>
        <taxon>Goodeidae</taxon>
        <taxon>Ilyodon</taxon>
    </lineage>
</organism>
<proteinExistence type="predicted"/>
<evidence type="ECO:0000256" key="1">
    <source>
        <dbReference type="SAM" id="MobiDB-lite"/>
    </source>
</evidence>
<comment type="caution">
    <text evidence="2">The sequence shown here is derived from an EMBL/GenBank/DDBJ whole genome shotgun (WGS) entry which is preliminary data.</text>
</comment>
<protein>
    <submittedName>
        <fullName evidence="2">Uncharacterized protein</fullName>
    </submittedName>
</protein>
<reference evidence="2 3" key="1">
    <citation type="submission" date="2021-06" db="EMBL/GenBank/DDBJ databases">
        <authorList>
            <person name="Palmer J.M."/>
        </authorList>
    </citation>
    <scope>NUCLEOTIDE SEQUENCE [LARGE SCALE GENOMIC DNA]</scope>
    <source>
        <strain evidence="3">if_2019</strain>
        <tissue evidence="2">Muscle</tissue>
    </source>
</reference>
<name>A0ABV0V271_9TELE</name>
<feature type="compositionally biased region" description="Polar residues" evidence="1">
    <location>
        <begin position="84"/>
        <end position="101"/>
    </location>
</feature>
<dbReference type="EMBL" id="JAHRIQ010092786">
    <property type="protein sequence ID" value="MEQ2250566.1"/>
    <property type="molecule type" value="Genomic_DNA"/>
</dbReference>
<accession>A0ABV0V271</accession>
<evidence type="ECO:0000313" key="3">
    <source>
        <dbReference type="Proteomes" id="UP001482620"/>
    </source>
</evidence>
<gene>
    <name evidence="2" type="ORF">ILYODFUR_002208</name>
</gene>
<keyword evidence="3" id="KW-1185">Reference proteome</keyword>
<feature type="region of interest" description="Disordered" evidence="1">
    <location>
        <begin position="57"/>
        <end position="111"/>
    </location>
</feature>
<evidence type="ECO:0000313" key="2">
    <source>
        <dbReference type="EMBL" id="MEQ2250566.1"/>
    </source>
</evidence>
<dbReference type="Proteomes" id="UP001482620">
    <property type="component" value="Unassembled WGS sequence"/>
</dbReference>
<sequence>MCERGRGGGERERERDLALQATTTKTHCYHSNWLGNFTLMHNWPGLSKYLPSASPEVPDLDVHHRNHTERPPPPNKEGVWSGAADTTSANSCSLTSAQPKTQLAERDNRLKGDDCVTHCGGRKGRPEHSHQGLPALVGHRRWMVFTERGSPLRYSESVQIMGQKELTVWQMSELKQKLQRFIFISFLMKQ</sequence>